<comment type="subunit">
    <text evidence="4 8">The glycine cleavage system is composed of four proteins: P, T, L and H.</text>
</comment>
<dbReference type="OrthoDB" id="9801272at2"/>
<protein>
    <recommendedName>
        <fullName evidence="8">Glycine dehydrogenase (decarboxylating)</fullName>
        <ecNumber evidence="8">1.4.4.2</ecNumber>
    </recommendedName>
    <alternativeName>
        <fullName evidence="8">Glycine cleavage system P-protein</fullName>
    </alternativeName>
    <alternativeName>
        <fullName evidence="8">Glycine decarboxylase</fullName>
    </alternativeName>
    <alternativeName>
        <fullName evidence="8">Glycine dehydrogenase (aminomethyl-transferring)</fullName>
    </alternativeName>
</protein>
<evidence type="ECO:0000313" key="12">
    <source>
        <dbReference type="EMBL" id="KAB8194541.1"/>
    </source>
</evidence>
<sequence>MTDLSAPPFSSRHIGPSESEQQRMLEAVGFASVADLVAVAVPESIRAKDRLNLPAAVGEAEAIAELRALAGRNRVLTSMIGLGYHDTVTPAVIRRNLLENPGWYTAYTPYQPEISQGRLEALLNFQTVVSDLTGLPVAGASLLDEATAAAEAMTLARRAGRSKSNVFVVDADALPQTKRVLATRAEPLGIELVEHPLDGDLPECFGVLVQYPGASGRLRDFRAVAAAAHEAGAQVVAAADLLALTLVTAPGELGADIAIGSSQRFGVPFGFGGPHAAYMSVREGLQRQLPGRLVGVSVDADGDPAYRLALQTREQHIRREKATSNICTAQVLLAVIAGMYAVYHGPEGLRGIARRVHRHAVTLAGGLRRGGLEVVHGAFFDTVLVRVPGRAAAVVAAAEERGVNLWRVDDDHVSIACDEKTGAAELAEVWAAFGVEHAAPDVAADAEADALPASLLRESAYLTHPVFHDHRSETAMLRYLRKLQDKDIALDRSMIPLGSCTMKLNATTEMEPISWPEFAAIHPYAPEHQAEGYHELIGTLESWLAEVTGYDRVSIQPNAGSQGEFAGLLAIRAYHRARGQEARDVCLIPSSAHGTNAASAVMAGMRVVVVACDSDGNIDLADLDAKIDKHRDRLAAIMVTYPSTHGVYEESITEVCAKVHDAGGQVYVDGANLNALVGLARPGEFGADVSHLNLHKTFCIPHGGGGPGVGPVAVRGHLAAYLPGHPLHDGTPVGPVSAAPYGSAGILPISWAYVRMMGSEGLTAATEQAILSANYLARRLAPHYPVLYTGRGGLVAHECIIDLRQLTKETGVTVDDVAKRLIDYGFHAPTMSFPVAGTLMIEPTESEDLGELDRFADAMIAIRGEIAKVASGEYDRTDNPLRNAPHTAESVSADEWRHPYTRSEAAYPVPSLRDGKYWVPVRRIDQAYGDRNLVCSCPPLEAYED</sequence>
<dbReference type="Gene3D" id="3.40.640.10">
    <property type="entry name" value="Type I PLP-dependent aspartate aminotransferase-like (Major domain)"/>
    <property type="match status" value="2"/>
</dbReference>
<dbReference type="InterPro" id="IPR015424">
    <property type="entry name" value="PyrdxlP-dep_Trfase"/>
</dbReference>
<dbReference type="AlphaFoldDB" id="A0A5C4WJV2"/>
<dbReference type="SUPFAM" id="SSF53383">
    <property type="entry name" value="PLP-dependent transferases"/>
    <property type="match status" value="2"/>
</dbReference>
<evidence type="ECO:0000259" key="11">
    <source>
        <dbReference type="Pfam" id="PF21478"/>
    </source>
</evidence>
<dbReference type="PANTHER" id="PTHR11773">
    <property type="entry name" value="GLYCINE DEHYDROGENASE, DECARBOXYLATING"/>
    <property type="match status" value="1"/>
</dbReference>
<comment type="function">
    <text evidence="2 8">The glycine cleavage system catalyzes the degradation of glycine. The P protein binds the alpha-amino group of glycine through its pyridoxal phosphate cofactor; CO(2) is released and the remaining methylamine moiety is then transferred to the lipoamide cofactor of the H protein.</text>
</comment>
<feature type="domain" description="Glycine dehydrogenase C-terminal" evidence="11">
    <location>
        <begin position="765"/>
        <end position="886"/>
    </location>
</feature>
<dbReference type="Proteomes" id="UP000312512">
    <property type="component" value="Unassembled WGS sequence"/>
</dbReference>
<proteinExistence type="inferred from homology"/>
<dbReference type="InterPro" id="IPR049316">
    <property type="entry name" value="GDC-P_C"/>
</dbReference>
<dbReference type="HAMAP" id="MF_00711">
    <property type="entry name" value="GcvP"/>
    <property type="match status" value="1"/>
</dbReference>
<dbReference type="RefSeq" id="WP_139631135.1">
    <property type="nucleotide sequence ID" value="NZ_VDLX02000005.1"/>
</dbReference>
<dbReference type="GO" id="GO:0016594">
    <property type="term" value="F:glycine binding"/>
    <property type="evidence" value="ECO:0007669"/>
    <property type="project" value="TreeGrafter"/>
</dbReference>
<feature type="modified residue" description="N6-(pyridoxal phosphate)lysine" evidence="8 9">
    <location>
        <position position="696"/>
    </location>
</feature>
<evidence type="ECO:0000313" key="13">
    <source>
        <dbReference type="Proteomes" id="UP000312512"/>
    </source>
</evidence>
<evidence type="ECO:0000256" key="9">
    <source>
        <dbReference type="PIRSR" id="PIRSR603437-50"/>
    </source>
</evidence>
<dbReference type="FunFam" id="3.40.640.10:FF:000007">
    <property type="entry name" value="glycine dehydrogenase (Decarboxylating), mitochondrial"/>
    <property type="match status" value="1"/>
</dbReference>
<evidence type="ECO:0000256" key="8">
    <source>
        <dbReference type="HAMAP-Rule" id="MF_00711"/>
    </source>
</evidence>
<dbReference type="CDD" id="cd00613">
    <property type="entry name" value="GDC-P"/>
    <property type="match status" value="1"/>
</dbReference>
<evidence type="ECO:0000256" key="3">
    <source>
        <dbReference type="ARBA" id="ARBA00010756"/>
    </source>
</evidence>
<dbReference type="GO" id="GO:0005829">
    <property type="term" value="C:cytosol"/>
    <property type="evidence" value="ECO:0007669"/>
    <property type="project" value="TreeGrafter"/>
</dbReference>
<dbReference type="GO" id="GO:0019464">
    <property type="term" value="P:glycine decarboxylation via glycine cleavage system"/>
    <property type="evidence" value="ECO:0007669"/>
    <property type="project" value="UniProtKB-UniRule"/>
</dbReference>
<dbReference type="Gene3D" id="3.90.1150.10">
    <property type="entry name" value="Aspartate Aminotransferase, domain 1"/>
    <property type="match status" value="2"/>
</dbReference>
<dbReference type="FunFam" id="3.90.1150.10:FF:000007">
    <property type="entry name" value="Glycine dehydrogenase (decarboxylating), mitochondrial"/>
    <property type="match status" value="1"/>
</dbReference>
<evidence type="ECO:0000256" key="4">
    <source>
        <dbReference type="ARBA" id="ARBA00011690"/>
    </source>
</evidence>
<organism evidence="12 13">
    <name type="scientific">Nonomuraea phyllanthi</name>
    <dbReference type="NCBI Taxonomy" id="2219224"/>
    <lineage>
        <taxon>Bacteria</taxon>
        <taxon>Bacillati</taxon>
        <taxon>Actinomycetota</taxon>
        <taxon>Actinomycetes</taxon>
        <taxon>Streptosporangiales</taxon>
        <taxon>Streptosporangiaceae</taxon>
        <taxon>Nonomuraea</taxon>
    </lineage>
</organism>
<dbReference type="Pfam" id="PF21478">
    <property type="entry name" value="GcvP2_C"/>
    <property type="match status" value="1"/>
</dbReference>
<dbReference type="PANTHER" id="PTHR11773:SF1">
    <property type="entry name" value="GLYCINE DEHYDROGENASE (DECARBOXYLATING), MITOCHONDRIAL"/>
    <property type="match status" value="1"/>
</dbReference>
<evidence type="ECO:0000256" key="2">
    <source>
        <dbReference type="ARBA" id="ARBA00003788"/>
    </source>
</evidence>
<comment type="caution">
    <text evidence="12">The sequence shown here is derived from an EMBL/GenBank/DDBJ whole genome shotgun (WGS) entry which is preliminary data.</text>
</comment>
<accession>A0A5C4WJV2</accession>
<gene>
    <name evidence="8 12" type="primary">gcvP</name>
    <name evidence="12" type="ORF">FH608_015150</name>
</gene>
<dbReference type="Pfam" id="PF02347">
    <property type="entry name" value="GDC-P"/>
    <property type="match status" value="2"/>
</dbReference>
<dbReference type="GO" id="GO:0004375">
    <property type="term" value="F:glycine dehydrogenase (decarboxylating) activity"/>
    <property type="evidence" value="ECO:0007669"/>
    <property type="project" value="UniProtKB-EC"/>
</dbReference>
<reference evidence="12 13" key="1">
    <citation type="submission" date="2019-10" db="EMBL/GenBank/DDBJ databases">
        <title>Nonomuraea sp. nov., isolated from Phyllanthus amarus.</title>
        <authorList>
            <person name="Klykleung N."/>
            <person name="Tanasupawat S."/>
        </authorList>
    </citation>
    <scope>NUCLEOTIDE SEQUENCE [LARGE SCALE GENOMIC DNA]</scope>
    <source>
        <strain evidence="12 13">PA1-10</strain>
    </source>
</reference>
<dbReference type="NCBIfam" id="NF003346">
    <property type="entry name" value="PRK04366.1"/>
    <property type="match status" value="1"/>
</dbReference>
<dbReference type="FunFam" id="3.40.640.10:FF:000005">
    <property type="entry name" value="Glycine dehydrogenase (decarboxylating), mitochondrial"/>
    <property type="match status" value="1"/>
</dbReference>
<comment type="cofactor">
    <cofactor evidence="1 8 9">
        <name>pyridoxal 5'-phosphate</name>
        <dbReference type="ChEBI" id="CHEBI:597326"/>
    </cofactor>
</comment>
<evidence type="ECO:0000256" key="6">
    <source>
        <dbReference type="ARBA" id="ARBA00023002"/>
    </source>
</evidence>
<dbReference type="GO" id="GO:0005960">
    <property type="term" value="C:glycine cleavage complex"/>
    <property type="evidence" value="ECO:0007669"/>
    <property type="project" value="TreeGrafter"/>
</dbReference>
<dbReference type="EMBL" id="VDLX02000005">
    <property type="protein sequence ID" value="KAB8194541.1"/>
    <property type="molecule type" value="Genomic_DNA"/>
</dbReference>
<keyword evidence="6 8" id="KW-0560">Oxidoreductase</keyword>
<dbReference type="EC" id="1.4.4.2" evidence="8"/>
<dbReference type="GO" id="GO:0030170">
    <property type="term" value="F:pyridoxal phosphate binding"/>
    <property type="evidence" value="ECO:0007669"/>
    <property type="project" value="TreeGrafter"/>
</dbReference>
<keyword evidence="13" id="KW-1185">Reference proteome</keyword>
<keyword evidence="5 8" id="KW-0663">Pyridoxal phosphate</keyword>
<evidence type="ECO:0000256" key="5">
    <source>
        <dbReference type="ARBA" id="ARBA00022898"/>
    </source>
</evidence>
<dbReference type="InterPro" id="IPR015421">
    <property type="entry name" value="PyrdxlP-dep_Trfase_major"/>
</dbReference>
<comment type="catalytic activity">
    <reaction evidence="7 8">
        <text>N(6)-[(R)-lipoyl]-L-lysyl-[glycine-cleavage complex H protein] + glycine + H(+) = N(6)-[(R)-S(8)-aminomethyldihydrolipoyl]-L-lysyl-[glycine-cleavage complex H protein] + CO2</text>
        <dbReference type="Rhea" id="RHEA:24304"/>
        <dbReference type="Rhea" id="RHEA-COMP:10494"/>
        <dbReference type="Rhea" id="RHEA-COMP:10495"/>
        <dbReference type="ChEBI" id="CHEBI:15378"/>
        <dbReference type="ChEBI" id="CHEBI:16526"/>
        <dbReference type="ChEBI" id="CHEBI:57305"/>
        <dbReference type="ChEBI" id="CHEBI:83099"/>
        <dbReference type="ChEBI" id="CHEBI:83143"/>
        <dbReference type="EC" id="1.4.4.2"/>
    </reaction>
</comment>
<evidence type="ECO:0000259" key="10">
    <source>
        <dbReference type="Pfam" id="PF02347"/>
    </source>
</evidence>
<dbReference type="InterPro" id="IPR003437">
    <property type="entry name" value="GcvP"/>
</dbReference>
<dbReference type="InterPro" id="IPR020581">
    <property type="entry name" value="GDC_P"/>
</dbReference>
<dbReference type="InterPro" id="IPR015422">
    <property type="entry name" value="PyrdxlP-dep_Trfase_small"/>
</dbReference>
<comment type="similarity">
    <text evidence="3 8">Belongs to the GcvP family.</text>
</comment>
<name>A0A5C4WJV2_9ACTN</name>
<dbReference type="InterPro" id="IPR049315">
    <property type="entry name" value="GDC-P_N"/>
</dbReference>
<evidence type="ECO:0000256" key="7">
    <source>
        <dbReference type="ARBA" id="ARBA00049026"/>
    </source>
</evidence>
<dbReference type="NCBIfam" id="TIGR00461">
    <property type="entry name" value="gcvP"/>
    <property type="match status" value="1"/>
</dbReference>
<feature type="domain" description="Glycine cleavage system P-protein N-terminal" evidence="10">
    <location>
        <begin position="463"/>
        <end position="724"/>
    </location>
</feature>
<evidence type="ECO:0000256" key="1">
    <source>
        <dbReference type="ARBA" id="ARBA00001933"/>
    </source>
</evidence>
<feature type="domain" description="Glycine cleavage system P-protein N-terminal" evidence="10">
    <location>
        <begin position="12"/>
        <end position="433"/>
    </location>
</feature>